<evidence type="ECO:0000256" key="5">
    <source>
        <dbReference type="ARBA" id="ARBA00022729"/>
    </source>
</evidence>
<dbReference type="Proteomes" id="UP001296104">
    <property type="component" value="Unassembled WGS sequence"/>
</dbReference>
<evidence type="ECO:0000256" key="7">
    <source>
        <dbReference type="ARBA" id="ARBA00023295"/>
    </source>
</evidence>
<dbReference type="SMART" id="SM00737">
    <property type="entry name" value="ML"/>
    <property type="match status" value="1"/>
</dbReference>
<dbReference type="InterPro" id="IPR017853">
    <property type="entry name" value="GH"/>
</dbReference>
<dbReference type="PANTHER" id="PTHR10030:SF37">
    <property type="entry name" value="ALPHA-L-FUCOSIDASE-RELATED"/>
    <property type="match status" value="1"/>
</dbReference>
<sequence>MLLHGLFLGLAPAVLAQGGLVVNPKNVDGNQSGSNFARSMPMDIASLWNNRAFAMSPGDADFDGMYSGYPAQYLPGPNFTYAGVNYIFPQYNASGNDNALAQGQTIKPRKGRYYSIHMLAAAETAIATGTLSATYSDNTTTSGQILVDPFWAWPYPYGGDVIFPYYLTNSSIDYNRSMIFQTINWLDSTKEVTSIQLPNVTAGASNSPGGATQETRLHIFAVSLIPATGTGIDLEIQYARTTNMWFEGTDKTQIVEVKVNNMGDEWVLANNSVKVTVSASGLTTITPGVINRLRPGDQAIVQVGCINANGTAPGTIGEATVHISGAGVQSSSNFNATFGIADYQATYDSIYSHESPSWFTNGKFGIFIHWGVYAVPGWGNVGDKEQYAEWYWWYMDQGPNGTKGNFYEYNLETYGPDHVYDDFIQNFTTSSYNPKEWVDLFADAGAQYFVQTSKHHEGYAIFDVPSNITTRTSVAQFPHKNLLQMLFDAADQYQPHLHKATYFSLPEWFHPDYKKYGFGDWPGGNATNPYTNETLPYTGYVPLNDFVEDLILPEMLILADMGTEIMWCDIGGPNLTAEFAASYFNSMAKKGKQVAINNRCGLPADFDTPEYARYDAVQVRKWESNLGMDPYSYGYNRDTPDSAYLAPKDIVTSLVDIVSKNGNFLLDVGPRADGTIVEIEQQNLRAAGKWIKEHGEAIFNTTYWFIRPEEGDTIRFTQNSDSFYISTLYKPNATLMIDSPVPYVDDDKITVVGGNMSGTVIPSKLLSNGTLQLTVSTAVQNADRYAWVFKIAYGGQVAWNGTSNQTYSGPELPTSLQSISCFVDGTMMMEDNSHVAEAEHNRQTSIREAKIEIELSFLFVDAQWPDLQKALHDFQIVGSKQRTTMQLLITTIAAFLASVAYAQSKVPGENPLTYCNANRAGEIVKISDVEFEPNPPIKGQPLTIIANGTSREPIMPGDYIQLNVHWGWLSVANEKLDICQQMEEALHMKCPTSHFSFKHTVDLPSSMPRGTYTLKADARQADGDTLSCLTSDLHF</sequence>
<dbReference type="GO" id="GO:0016139">
    <property type="term" value="P:glycoside catabolic process"/>
    <property type="evidence" value="ECO:0007669"/>
    <property type="project" value="TreeGrafter"/>
</dbReference>
<evidence type="ECO:0000256" key="6">
    <source>
        <dbReference type="ARBA" id="ARBA00022801"/>
    </source>
</evidence>
<keyword evidence="5 8" id="KW-0732">Signal</keyword>
<dbReference type="EMBL" id="CAVMBE010000027">
    <property type="protein sequence ID" value="CAK4021317.1"/>
    <property type="molecule type" value="Genomic_DNA"/>
</dbReference>
<evidence type="ECO:0000313" key="10">
    <source>
        <dbReference type="EMBL" id="CAK4021317.1"/>
    </source>
</evidence>
<dbReference type="InterPro" id="IPR057739">
    <property type="entry name" value="Glyco_hydro_29_N"/>
</dbReference>
<dbReference type="EC" id="3.2.1.51" evidence="3"/>
<keyword evidence="7" id="KW-0326">Glycosidase</keyword>
<dbReference type="SMART" id="SM00812">
    <property type="entry name" value="Alpha_L_fucos"/>
    <property type="match status" value="1"/>
</dbReference>
<evidence type="ECO:0000313" key="11">
    <source>
        <dbReference type="Proteomes" id="UP001296104"/>
    </source>
</evidence>
<dbReference type="PANTHER" id="PTHR10030">
    <property type="entry name" value="ALPHA-L-FUCOSIDASE"/>
    <property type="match status" value="1"/>
</dbReference>
<dbReference type="SUPFAM" id="SSF51445">
    <property type="entry name" value="(Trans)glycosidases"/>
    <property type="match status" value="1"/>
</dbReference>
<dbReference type="Pfam" id="PF01120">
    <property type="entry name" value="Alpha_L_fucos"/>
    <property type="match status" value="1"/>
</dbReference>
<evidence type="ECO:0000256" key="3">
    <source>
        <dbReference type="ARBA" id="ARBA00012662"/>
    </source>
</evidence>
<evidence type="ECO:0000259" key="9">
    <source>
        <dbReference type="SMART" id="SM00737"/>
    </source>
</evidence>
<dbReference type="InterPro" id="IPR014756">
    <property type="entry name" value="Ig_E-set"/>
</dbReference>
<keyword evidence="6 10" id="KW-0378">Hydrolase</keyword>
<evidence type="ECO:0000256" key="2">
    <source>
        <dbReference type="ARBA" id="ARBA00007951"/>
    </source>
</evidence>
<dbReference type="InterPro" id="IPR000933">
    <property type="entry name" value="Glyco_hydro_29"/>
</dbReference>
<dbReference type="GO" id="GO:0004560">
    <property type="term" value="F:alpha-L-fucosidase activity"/>
    <property type="evidence" value="ECO:0007669"/>
    <property type="project" value="UniProtKB-EC"/>
</dbReference>
<protein>
    <recommendedName>
        <fullName evidence="4">Phosphatidylglycerol/phosphatidylinositol transfer protein</fullName>
        <ecNumber evidence="3">3.2.1.51</ecNumber>
    </recommendedName>
</protein>
<name>A0AAI9E9A4_9PEZI</name>
<comment type="similarity">
    <text evidence="2">Belongs to the glycosyl hydrolase 29 family.</text>
</comment>
<evidence type="ECO:0000256" key="4">
    <source>
        <dbReference type="ARBA" id="ARBA00016056"/>
    </source>
</evidence>
<dbReference type="PRINTS" id="PR00741">
    <property type="entry name" value="GLHYDRLASE29"/>
</dbReference>
<feature type="chain" id="PRO_5042471285" description="Phosphatidylglycerol/phosphatidylinositol transfer protein" evidence="8">
    <location>
        <begin position="17"/>
        <end position="1035"/>
    </location>
</feature>
<dbReference type="InterPro" id="IPR003172">
    <property type="entry name" value="ML_dom"/>
</dbReference>
<feature type="signal peptide" evidence="8">
    <location>
        <begin position="1"/>
        <end position="16"/>
    </location>
</feature>
<reference evidence="10" key="1">
    <citation type="submission" date="2023-11" db="EMBL/GenBank/DDBJ databases">
        <authorList>
            <person name="Alioto T."/>
            <person name="Alioto T."/>
            <person name="Gomez Garrido J."/>
        </authorList>
    </citation>
    <scope>NUCLEOTIDE SEQUENCE</scope>
</reference>
<dbReference type="InterPro" id="IPR016286">
    <property type="entry name" value="FUC_metazoa-typ"/>
</dbReference>
<dbReference type="Gene3D" id="3.20.20.80">
    <property type="entry name" value="Glycosidases"/>
    <property type="match status" value="1"/>
</dbReference>
<dbReference type="GO" id="GO:0006004">
    <property type="term" value="P:fucose metabolic process"/>
    <property type="evidence" value="ECO:0007669"/>
    <property type="project" value="InterPro"/>
</dbReference>
<comment type="function">
    <text evidence="1">Alpha-L-fucosidase is responsible for hydrolyzing the alpha-1,6-linked fucose joined to the reducing-end N-acetylglucosamine of the carbohydrate moieties of glycoproteins.</text>
</comment>
<accession>A0AAI9E9A4</accession>
<organism evidence="10 11">
    <name type="scientific">Lecanosticta acicola</name>
    <dbReference type="NCBI Taxonomy" id="111012"/>
    <lineage>
        <taxon>Eukaryota</taxon>
        <taxon>Fungi</taxon>
        <taxon>Dikarya</taxon>
        <taxon>Ascomycota</taxon>
        <taxon>Pezizomycotina</taxon>
        <taxon>Dothideomycetes</taxon>
        <taxon>Dothideomycetidae</taxon>
        <taxon>Mycosphaerellales</taxon>
        <taxon>Mycosphaerellaceae</taxon>
        <taxon>Lecanosticta</taxon>
    </lineage>
</organism>
<keyword evidence="11" id="KW-1185">Reference proteome</keyword>
<dbReference type="SUPFAM" id="SSF81296">
    <property type="entry name" value="E set domains"/>
    <property type="match status" value="1"/>
</dbReference>
<feature type="domain" description="MD-2-related lipid-recognition" evidence="9">
    <location>
        <begin position="912"/>
        <end position="1033"/>
    </location>
</feature>
<evidence type="ECO:0000256" key="1">
    <source>
        <dbReference type="ARBA" id="ARBA00004071"/>
    </source>
</evidence>
<dbReference type="Pfam" id="PF02221">
    <property type="entry name" value="E1_DerP2_DerF2"/>
    <property type="match status" value="1"/>
</dbReference>
<proteinExistence type="inferred from homology"/>
<gene>
    <name evidence="10" type="ORF">LECACI_7A004774</name>
</gene>
<evidence type="ECO:0000256" key="8">
    <source>
        <dbReference type="SAM" id="SignalP"/>
    </source>
</evidence>
<dbReference type="AlphaFoldDB" id="A0AAI9E9A4"/>
<comment type="caution">
    <text evidence="10">The sequence shown here is derived from an EMBL/GenBank/DDBJ whole genome shotgun (WGS) entry which is preliminary data.</text>
</comment>